<dbReference type="SMART" id="SM00448">
    <property type="entry name" value="REC"/>
    <property type="match status" value="1"/>
</dbReference>
<evidence type="ECO:0000313" key="5">
    <source>
        <dbReference type="Proteomes" id="UP000298284"/>
    </source>
</evidence>
<dbReference type="AlphaFoldDB" id="A0A4Z0MPK3"/>
<dbReference type="PROSITE" id="PS50110">
    <property type="entry name" value="RESPONSE_REGULATORY"/>
    <property type="match status" value="1"/>
</dbReference>
<dbReference type="InterPro" id="IPR050595">
    <property type="entry name" value="Bact_response_regulator"/>
</dbReference>
<organism evidence="4 5">
    <name type="scientific">Hymenobacter wooponensis</name>
    <dbReference type="NCBI Taxonomy" id="1525360"/>
    <lineage>
        <taxon>Bacteria</taxon>
        <taxon>Pseudomonadati</taxon>
        <taxon>Bacteroidota</taxon>
        <taxon>Cytophagia</taxon>
        <taxon>Cytophagales</taxon>
        <taxon>Hymenobacteraceae</taxon>
        <taxon>Hymenobacter</taxon>
    </lineage>
</organism>
<dbReference type="OrthoDB" id="9789181at2"/>
<dbReference type="PANTHER" id="PTHR44591:SF3">
    <property type="entry name" value="RESPONSE REGULATORY DOMAIN-CONTAINING PROTEIN"/>
    <property type="match status" value="1"/>
</dbReference>
<name>A0A4Z0MPK3_9BACT</name>
<feature type="modified residue" description="4-aspartylphosphate" evidence="2">
    <location>
        <position position="53"/>
    </location>
</feature>
<sequence length="125" mass="14399">MRKTLLIVDDEPSICLILEHYFNFDYQVVLKSNGSEAMTWLEEGNTPDAIVADYSMPVMDGLDFIKRVRAHHSHRYTPLVMLSGKDETSNKIKCLKQGADDYVVKPFNPEELDLRVKKLLDRVRA</sequence>
<evidence type="ECO:0000256" key="1">
    <source>
        <dbReference type="ARBA" id="ARBA00022553"/>
    </source>
</evidence>
<dbReference type="EMBL" id="SRKZ01000002">
    <property type="protein sequence ID" value="TGD81155.1"/>
    <property type="molecule type" value="Genomic_DNA"/>
</dbReference>
<proteinExistence type="predicted"/>
<reference evidence="4 5" key="1">
    <citation type="submission" date="2019-04" db="EMBL/GenBank/DDBJ databases">
        <authorList>
            <person name="Feng G."/>
            <person name="Zhang J."/>
            <person name="Zhu H."/>
        </authorList>
    </citation>
    <scope>NUCLEOTIDE SEQUENCE [LARGE SCALE GENOMIC DNA]</scope>
    <source>
        <strain evidence="4 5">JCM 19491</strain>
    </source>
</reference>
<dbReference type="SUPFAM" id="SSF52172">
    <property type="entry name" value="CheY-like"/>
    <property type="match status" value="1"/>
</dbReference>
<dbReference type="Gene3D" id="3.40.50.2300">
    <property type="match status" value="1"/>
</dbReference>
<comment type="caution">
    <text evidence="4">The sequence shown here is derived from an EMBL/GenBank/DDBJ whole genome shotgun (WGS) entry which is preliminary data.</text>
</comment>
<dbReference type="PANTHER" id="PTHR44591">
    <property type="entry name" value="STRESS RESPONSE REGULATOR PROTEIN 1"/>
    <property type="match status" value="1"/>
</dbReference>
<keyword evidence="1 2" id="KW-0597">Phosphoprotein</keyword>
<evidence type="ECO:0000256" key="2">
    <source>
        <dbReference type="PROSITE-ProRule" id="PRU00169"/>
    </source>
</evidence>
<feature type="domain" description="Response regulatory" evidence="3">
    <location>
        <begin position="4"/>
        <end position="120"/>
    </location>
</feature>
<protein>
    <submittedName>
        <fullName evidence="4">Response regulator</fullName>
    </submittedName>
</protein>
<dbReference type="Proteomes" id="UP000298284">
    <property type="component" value="Unassembled WGS sequence"/>
</dbReference>
<accession>A0A4Z0MPK3</accession>
<evidence type="ECO:0000259" key="3">
    <source>
        <dbReference type="PROSITE" id="PS50110"/>
    </source>
</evidence>
<dbReference type="RefSeq" id="WP_135529565.1">
    <property type="nucleotide sequence ID" value="NZ_SRKZ01000002.1"/>
</dbReference>
<dbReference type="InterPro" id="IPR001789">
    <property type="entry name" value="Sig_transdc_resp-reg_receiver"/>
</dbReference>
<dbReference type="InterPro" id="IPR011006">
    <property type="entry name" value="CheY-like_superfamily"/>
</dbReference>
<evidence type="ECO:0000313" key="4">
    <source>
        <dbReference type="EMBL" id="TGD81155.1"/>
    </source>
</evidence>
<dbReference type="Pfam" id="PF00072">
    <property type="entry name" value="Response_reg"/>
    <property type="match status" value="1"/>
</dbReference>
<dbReference type="GO" id="GO:0000160">
    <property type="term" value="P:phosphorelay signal transduction system"/>
    <property type="evidence" value="ECO:0007669"/>
    <property type="project" value="InterPro"/>
</dbReference>
<keyword evidence="5" id="KW-1185">Reference proteome</keyword>
<gene>
    <name evidence="4" type="ORF">EU557_06175</name>
</gene>